<evidence type="ECO:0000313" key="1">
    <source>
        <dbReference type="EMBL" id="CAL2082757.1"/>
    </source>
</evidence>
<protein>
    <submittedName>
        <fullName evidence="1">Uncharacterized protein</fullName>
    </submittedName>
</protein>
<dbReference type="Proteomes" id="UP001497514">
    <property type="component" value="Chromosome"/>
</dbReference>
<evidence type="ECO:0000313" key="2">
    <source>
        <dbReference type="Proteomes" id="UP001497514"/>
    </source>
</evidence>
<dbReference type="EMBL" id="OZ038524">
    <property type="protein sequence ID" value="CAL2082757.1"/>
    <property type="molecule type" value="Genomic_DNA"/>
</dbReference>
<name>A0ABM9NXH4_9FLAO</name>
<keyword evidence="2" id="KW-1185">Reference proteome</keyword>
<organism evidence="1 2">
    <name type="scientific">Tenacibaculum dicentrarchi</name>
    <dbReference type="NCBI Taxonomy" id="669041"/>
    <lineage>
        <taxon>Bacteria</taxon>
        <taxon>Pseudomonadati</taxon>
        <taxon>Bacteroidota</taxon>
        <taxon>Flavobacteriia</taxon>
        <taxon>Flavobacteriales</taxon>
        <taxon>Flavobacteriaceae</taxon>
        <taxon>Tenacibaculum</taxon>
    </lineage>
</organism>
<accession>A0ABM9NXH4</accession>
<gene>
    <name evidence="1" type="ORF">TD3509T_1410</name>
</gene>
<proteinExistence type="predicted"/>
<reference evidence="1 2" key="1">
    <citation type="submission" date="2024-05" db="EMBL/GenBank/DDBJ databases">
        <authorList>
            <person name="Duchaud E."/>
        </authorList>
    </citation>
    <scope>NUCLEOTIDE SEQUENCE [LARGE SCALE GENOMIC DNA]</scope>
    <source>
        <strain evidence="1">Ena-SAMPLE-TAB-13-05-2024-13:56:06:370-140309</strain>
    </source>
</reference>
<sequence>MVNVRNEKEMNKTDWKRHDSRIESYQILIDGIENSILQLRDKLEKIEWYDGLWFLEESEPIYGLAFVALQNYINSSIYDRFDNSEKKIVKYKLGEQIDQHLRTDIELIIGLANYFKHREDNGKLHKGTQNILNDLDFRYDKEVDIVDSPIFKGLDLLTNKWELNDLLERTSSWREKLWTEK</sequence>